<dbReference type="Proteomes" id="UP000028667">
    <property type="component" value="Segment"/>
</dbReference>
<dbReference type="KEGG" id="vg:20041453"/>
<protein>
    <submittedName>
        <fullName evidence="1">Putative S-phase-kinase-associated protein 1</fullName>
    </submittedName>
</protein>
<organism evidence="1 2">
    <name type="scientific">Aureococcus anophagefferens virus</name>
    <dbReference type="NCBI Taxonomy" id="1474867"/>
    <lineage>
        <taxon>Viruses</taxon>
        <taxon>Varidnaviria</taxon>
        <taxon>Bamfordvirae</taxon>
        <taxon>Nucleocytoviricota</taxon>
        <taxon>Megaviricetes</taxon>
        <taxon>Imitervirales</taxon>
        <taxon>Schizomimiviridae</taxon>
        <taxon>Kratosvirus</taxon>
        <taxon>Kratosvirus quantuckense</taxon>
    </lineage>
</organism>
<proteinExistence type="predicted"/>
<dbReference type="InterPro" id="IPR016897">
    <property type="entry name" value="SKP1"/>
</dbReference>
<dbReference type="InterPro" id="IPR011333">
    <property type="entry name" value="SKP1/BTB/POZ_sf"/>
</dbReference>
<evidence type="ECO:0000313" key="1">
    <source>
        <dbReference type="EMBL" id="AII17068.1"/>
    </source>
</evidence>
<dbReference type="EMBL" id="KJ645900">
    <property type="protein sequence ID" value="AII17068.1"/>
    <property type="molecule type" value="Genomic_DNA"/>
</dbReference>
<keyword evidence="1" id="KW-0808">Transferase</keyword>
<dbReference type="PANTHER" id="PTHR11165">
    <property type="entry name" value="SKP1"/>
    <property type="match status" value="1"/>
</dbReference>
<dbReference type="GO" id="GO:0006511">
    <property type="term" value="P:ubiquitin-dependent protein catabolic process"/>
    <property type="evidence" value="ECO:0007669"/>
    <property type="project" value="InterPro"/>
</dbReference>
<gene>
    <name evidence="1" type="ORF">AaV_123</name>
</gene>
<reference evidence="1 2" key="1">
    <citation type="journal article" date="2014" name="Virology">
        <title>Genome of brown tide virus (AaV), the little giant of the Megaviridae, elucidates NCLDV genome expansion and host-virus coevolution.</title>
        <authorList>
            <person name="Moniruzzaman M."/>
            <person name="LeCleir G.R."/>
            <person name="Brown C.M."/>
            <person name="Gobler C.J."/>
            <person name="Bidle K.D."/>
            <person name="Wilson W.H."/>
            <person name="Wilhelm S.W."/>
        </authorList>
    </citation>
    <scope>NUCLEOTIDE SEQUENCE [LARGE SCALE GENOMIC DNA]</scope>
    <source>
        <strain evidence="1">BtV-01</strain>
    </source>
</reference>
<sequence length="185" mass="20421">MVKIITTDNKTFEISSEIFKLIEAYAHLDDDDDEIIIDLNIQLNNQLDNVSIDSEIMGKIIEFMNFYIKKPLNDIVKPLISHDMKDVVNDQFYANFIDVRLNLVKQLLMAADYLAIKPLLMLCAAKIGSKIRGLSAEQISNLTSVDQFTIDDTNEADAAIAAAVAAEAIAANVNNLSIEVASISA</sequence>
<dbReference type="GeneID" id="20041453"/>
<accession>A0A076FMD5</accession>
<dbReference type="Gene3D" id="3.30.710.10">
    <property type="entry name" value="Potassium Channel Kv1.1, Chain A"/>
    <property type="match status" value="1"/>
</dbReference>
<keyword evidence="1" id="KW-0418">Kinase</keyword>
<dbReference type="GO" id="GO:0016301">
    <property type="term" value="F:kinase activity"/>
    <property type="evidence" value="ECO:0007669"/>
    <property type="project" value="UniProtKB-KW"/>
</dbReference>
<name>A0A076FMD5_9VIRU</name>
<evidence type="ECO:0000313" key="2">
    <source>
        <dbReference type="Proteomes" id="UP000028667"/>
    </source>
</evidence>
<keyword evidence="2" id="KW-1185">Reference proteome</keyword>
<dbReference type="SUPFAM" id="SSF81382">
    <property type="entry name" value="Skp1 dimerisation domain-like"/>
    <property type="match status" value="1"/>
</dbReference>
<dbReference type="InterPro" id="IPR036296">
    <property type="entry name" value="SKP1-like_dim_sf"/>
</dbReference>
<dbReference type="RefSeq" id="YP_009052199.1">
    <property type="nucleotide sequence ID" value="NC_024697.1"/>
</dbReference>